<sequence length="266" mass="29113">MARVDPFISAFDANGNPVDFPYPKSIDGLPATPEEVVKMQESGELNIFCRHQLRVNAWVLLLSLRQSTESPLWPLYNFDSRLVKIDDLYAPLLSEHLADPQSGPYPSPPASRKRPSVNTPTESSPTKRRKRSLTLANSPPPPTPSTPSKLQTDIHDGAYFTKPPCELNGPLLPDASDDDIVSFFTDLKDATIGLKGVVIYDESKTSAGIFTKLTAVDIAILIQQLRDRLFPGTKAELFRLIQDIPGAGIGPNNEMIMGPTSFLATG</sequence>
<dbReference type="AlphaFoldDB" id="A0A9P5P6V9"/>
<protein>
    <submittedName>
        <fullName evidence="2">Uncharacterized protein</fullName>
    </submittedName>
</protein>
<feature type="region of interest" description="Disordered" evidence="1">
    <location>
        <begin position="96"/>
        <end position="155"/>
    </location>
</feature>
<evidence type="ECO:0000313" key="3">
    <source>
        <dbReference type="Proteomes" id="UP000772434"/>
    </source>
</evidence>
<organism evidence="2 3">
    <name type="scientific">Rhodocollybia butyracea</name>
    <dbReference type="NCBI Taxonomy" id="206335"/>
    <lineage>
        <taxon>Eukaryota</taxon>
        <taxon>Fungi</taxon>
        <taxon>Dikarya</taxon>
        <taxon>Basidiomycota</taxon>
        <taxon>Agaricomycotina</taxon>
        <taxon>Agaricomycetes</taxon>
        <taxon>Agaricomycetidae</taxon>
        <taxon>Agaricales</taxon>
        <taxon>Marasmiineae</taxon>
        <taxon>Omphalotaceae</taxon>
        <taxon>Rhodocollybia</taxon>
    </lineage>
</organism>
<name>A0A9P5P6V9_9AGAR</name>
<dbReference type="OrthoDB" id="2871983at2759"/>
<dbReference type="Proteomes" id="UP000772434">
    <property type="component" value="Unassembled WGS sequence"/>
</dbReference>
<keyword evidence="3" id="KW-1185">Reference proteome</keyword>
<evidence type="ECO:0000256" key="1">
    <source>
        <dbReference type="SAM" id="MobiDB-lite"/>
    </source>
</evidence>
<dbReference type="EMBL" id="JADNRY010000390">
    <property type="protein sequence ID" value="KAF9058373.1"/>
    <property type="molecule type" value="Genomic_DNA"/>
</dbReference>
<proteinExistence type="predicted"/>
<accession>A0A9P5P6V9</accession>
<comment type="caution">
    <text evidence="2">The sequence shown here is derived from an EMBL/GenBank/DDBJ whole genome shotgun (WGS) entry which is preliminary data.</text>
</comment>
<evidence type="ECO:0000313" key="2">
    <source>
        <dbReference type="EMBL" id="KAF9058373.1"/>
    </source>
</evidence>
<feature type="non-terminal residue" evidence="2">
    <location>
        <position position="266"/>
    </location>
</feature>
<reference evidence="2" key="1">
    <citation type="submission" date="2020-11" db="EMBL/GenBank/DDBJ databases">
        <authorList>
            <consortium name="DOE Joint Genome Institute"/>
            <person name="Ahrendt S."/>
            <person name="Riley R."/>
            <person name="Andreopoulos W."/>
            <person name="Labutti K."/>
            <person name="Pangilinan J."/>
            <person name="Ruiz-Duenas F.J."/>
            <person name="Barrasa J.M."/>
            <person name="Sanchez-Garcia M."/>
            <person name="Camarero S."/>
            <person name="Miyauchi S."/>
            <person name="Serrano A."/>
            <person name="Linde D."/>
            <person name="Babiker R."/>
            <person name="Drula E."/>
            <person name="Ayuso-Fernandez I."/>
            <person name="Pacheco R."/>
            <person name="Padilla G."/>
            <person name="Ferreira P."/>
            <person name="Barriuso J."/>
            <person name="Kellner H."/>
            <person name="Castanera R."/>
            <person name="Alfaro M."/>
            <person name="Ramirez L."/>
            <person name="Pisabarro A.G."/>
            <person name="Kuo A."/>
            <person name="Tritt A."/>
            <person name="Lipzen A."/>
            <person name="He G."/>
            <person name="Yan M."/>
            <person name="Ng V."/>
            <person name="Cullen D."/>
            <person name="Martin F."/>
            <person name="Rosso M.-N."/>
            <person name="Henrissat B."/>
            <person name="Hibbett D."/>
            <person name="Martinez A.T."/>
            <person name="Grigoriev I.V."/>
        </authorList>
    </citation>
    <scope>NUCLEOTIDE SEQUENCE</scope>
    <source>
        <strain evidence="2">AH 40177</strain>
    </source>
</reference>
<gene>
    <name evidence="2" type="ORF">BDP27DRAFT_1408363</name>
</gene>